<protein>
    <submittedName>
        <fullName evidence="1">Uncharacterized protein</fullName>
    </submittedName>
</protein>
<reference evidence="1" key="1">
    <citation type="submission" date="2019-08" db="EMBL/GenBank/DDBJ databases">
        <authorList>
            <person name="Kucharzyk K."/>
            <person name="Murdoch R.W."/>
            <person name="Higgins S."/>
            <person name="Loffler F."/>
        </authorList>
    </citation>
    <scope>NUCLEOTIDE SEQUENCE</scope>
</reference>
<dbReference type="EMBL" id="VSSQ01038269">
    <property type="protein sequence ID" value="MPM91164.1"/>
    <property type="molecule type" value="Genomic_DNA"/>
</dbReference>
<organism evidence="1">
    <name type="scientific">bioreactor metagenome</name>
    <dbReference type="NCBI Taxonomy" id="1076179"/>
    <lineage>
        <taxon>unclassified sequences</taxon>
        <taxon>metagenomes</taxon>
        <taxon>ecological metagenomes</taxon>
    </lineage>
</organism>
<gene>
    <name evidence="1" type="ORF">SDC9_138291</name>
</gene>
<proteinExistence type="predicted"/>
<evidence type="ECO:0000313" key="1">
    <source>
        <dbReference type="EMBL" id="MPM91164.1"/>
    </source>
</evidence>
<comment type="caution">
    <text evidence="1">The sequence shown here is derived from an EMBL/GenBank/DDBJ whole genome shotgun (WGS) entry which is preliminary data.</text>
</comment>
<sequence length="76" mass="8066">MNQAVISAVDADGDDVMQHASAHRGADGCIHAWRVASAGEDADSTNLVFHLLISSLIVIARPAGRACIPKKWTRIS</sequence>
<dbReference type="AlphaFoldDB" id="A0A645DNW8"/>
<name>A0A645DNW8_9ZZZZ</name>
<accession>A0A645DNW8</accession>